<reference evidence="11" key="1">
    <citation type="submission" date="2018-05" db="EMBL/GenBank/DDBJ databases">
        <authorList>
            <person name="Lanie J.A."/>
            <person name="Ng W.-L."/>
            <person name="Kazmierczak K.M."/>
            <person name="Andrzejewski T.M."/>
            <person name="Davidsen T.M."/>
            <person name="Wayne K.J."/>
            <person name="Tettelin H."/>
            <person name="Glass J.I."/>
            <person name="Rusch D."/>
            <person name="Podicherti R."/>
            <person name="Tsui H.-C.T."/>
            <person name="Winkler M.E."/>
        </authorList>
    </citation>
    <scope>NUCLEOTIDE SEQUENCE</scope>
</reference>
<dbReference type="AlphaFoldDB" id="A0A382DME3"/>
<sequence>MDVDTKLSAGLFEGKTILVTGGTGSFGGYFIDYLLDKKFKEIRVFSRDELKQDNMRLRLQNLKVKFYIGDVRDRSSVDDAMAGVDYVFHAAALKQVPTCEFFPMQAMQTNVIGSQNVIESAISNRVSKVVSLSTDKAVYPVNALGITKALMEKVIQSTSRKLSESQTVLTLVRYGNVLFSRGSVVPLFIKLIRENKPLTVTDPCMTRFLLPLKEAINLVGFALGNGRQGDIFVRNASSCSMGDLAQALKNIFQSDSKIEIIGMRHGEKMHETLVSKEELLRSEDFGGYLRLSMDDRDLSYNKYLNEGERQFGHIEDCTSKNTPQLSVKEIEEMLSAQPEIISELNREKKQLEASNFC</sequence>
<dbReference type="Pfam" id="PF02719">
    <property type="entry name" value="Polysacc_synt_2"/>
    <property type="match status" value="1"/>
</dbReference>
<evidence type="ECO:0000256" key="1">
    <source>
        <dbReference type="ARBA" id="ARBA00000083"/>
    </source>
</evidence>
<dbReference type="GO" id="GO:0009103">
    <property type="term" value="P:lipopolysaccharide biosynthetic process"/>
    <property type="evidence" value="ECO:0007669"/>
    <property type="project" value="UniProtKB-KW"/>
</dbReference>
<dbReference type="PANTHER" id="PTHR43318:SF2">
    <property type="entry name" value="UDP-N-ACETYLGLUCOSAMINE 4,6-DEHYDRATASE (INVERTING)"/>
    <property type="match status" value="1"/>
</dbReference>
<dbReference type="CDD" id="cd05237">
    <property type="entry name" value="UDP_invert_4-6DH_SDR_e"/>
    <property type="match status" value="1"/>
</dbReference>
<dbReference type="InterPro" id="IPR051203">
    <property type="entry name" value="Polysaccharide_Synthase-Rel"/>
</dbReference>
<evidence type="ECO:0000256" key="5">
    <source>
        <dbReference type="ARBA" id="ARBA00022985"/>
    </source>
</evidence>
<dbReference type="Gene3D" id="3.40.50.720">
    <property type="entry name" value="NAD(P)-binding Rossmann-like Domain"/>
    <property type="match status" value="1"/>
</dbReference>
<comment type="similarity">
    <text evidence="2">Belongs to the polysaccharide synthase family.</text>
</comment>
<dbReference type="SUPFAM" id="SSF51735">
    <property type="entry name" value="NAD(P)-binding Rossmann-fold domains"/>
    <property type="match status" value="1"/>
</dbReference>
<name>A0A382DME3_9ZZZZ</name>
<feature type="domain" description="Polysaccharide biosynthesis protein CapD-like" evidence="9">
    <location>
        <begin position="17"/>
        <end position="290"/>
    </location>
</feature>
<keyword evidence="5" id="KW-0448">Lipopolysaccharide biosynthesis</keyword>
<dbReference type="GO" id="GO:0003978">
    <property type="term" value="F:UDP-glucose 4-epimerase activity"/>
    <property type="evidence" value="ECO:0007669"/>
    <property type="project" value="UniProtKB-EC"/>
</dbReference>
<keyword evidence="6" id="KW-0413">Isomerase</keyword>
<evidence type="ECO:0000256" key="6">
    <source>
        <dbReference type="ARBA" id="ARBA00023235"/>
    </source>
</evidence>
<evidence type="ECO:0000313" key="11">
    <source>
        <dbReference type="EMBL" id="SVB39369.1"/>
    </source>
</evidence>
<dbReference type="InterPro" id="IPR003869">
    <property type="entry name" value="Polysac_CapD-like"/>
</dbReference>
<evidence type="ECO:0000259" key="9">
    <source>
        <dbReference type="Pfam" id="PF02719"/>
    </source>
</evidence>
<dbReference type="EC" id="5.1.3.2" evidence="3"/>
<feature type="domain" description="UDP-glucose 4-epimerase CapD C-terminal" evidence="10">
    <location>
        <begin position="294"/>
        <end position="338"/>
    </location>
</feature>
<proteinExistence type="inferred from homology"/>
<evidence type="ECO:0000256" key="7">
    <source>
        <dbReference type="ARBA" id="ARBA00031367"/>
    </source>
</evidence>
<protein>
    <recommendedName>
        <fullName evidence="4">UDP-glucose 4-epimerase</fullName>
        <ecNumber evidence="3">5.1.3.2</ecNumber>
    </recommendedName>
    <alternativeName>
        <fullName evidence="8">Galactowaldenase</fullName>
    </alternativeName>
    <alternativeName>
        <fullName evidence="7">UDP-galactose 4-epimerase</fullName>
    </alternativeName>
</protein>
<dbReference type="Pfam" id="PF08485">
    <property type="entry name" value="Polysacc_syn_2C"/>
    <property type="match status" value="1"/>
</dbReference>
<dbReference type="InterPro" id="IPR036291">
    <property type="entry name" value="NAD(P)-bd_dom_sf"/>
</dbReference>
<dbReference type="InterPro" id="IPR013692">
    <property type="entry name" value="CapD_C"/>
</dbReference>
<evidence type="ECO:0000256" key="3">
    <source>
        <dbReference type="ARBA" id="ARBA00013189"/>
    </source>
</evidence>
<organism evidence="11">
    <name type="scientific">marine metagenome</name>
    <dbReference type="NCBI Taxonomy" id="408172"/>
    <lineage>
        <taxon>unclassified sequences</taxon>
        <taxon>metagenomes</taxon>
        <taxon>ecological metagenomes</taxon>
    </lineage>
</organism>
<gene>
    <name evidence="11" type="ORF">METZ01_LOCUS192223</name>
</gene>
<dbReference type="EMBL" id="UINC01040042">
    <property type="protein sequence ID" value="SVB39369.1"/>
    <property type="molecule type" value="Genomic_DNA"/>
</dbReference>
<evidence type="ECO:0000256" key="4">
    <source>
        <dbReference type="ARBA" id="ARBA00018569"/>
    </source>
</evidence>
<evidence type="ECO:0000256" key="2">
    <source>
        <dbReference type="ARBA" id="ARBA00007430"/>
    </source>
</evidence>
<comment type="catalytic activity">
    <reaction evidence="1">
        <text>UDP-alpha-D-glucose = UDP-alpha-D-galactose</text>
        <dbReference type="Rhea" id="RHEA:22168"/>
        <dbReference type="ChEBI" id="CHEBI:58885"/>
        <dbReference type="ChEBI" id="CHEBI:66914"/>
        <dbReference type="EC" id="5.1.3.2"/>
    </reaction>
</comment>
<accession>A0A382DME3</accession>
<evidence type="ECO:0000259" key="10">
    <source>
        <dbReference type="Pfam" id="PF08485"/>
    </source>
</evidence>
<evidence type="ECO:0000256" key="8">
    <source>
        <dbReference type="ARBA" id="ARBA00033067"/>
    </source>
</evidence>
<dbReference type="PANTHER" id="PTHR43318">
    <property type="entry name" value="UDP-N-ACETYLGLUCOSAMINE 4,6-DEHYDRATASE"/>
    <property type="match status" value="1"/>
</dbReference>